<organism evidence="2 3">
    <name type="scientific">Corynebacterium kutscheri</name>
    <dbReference type="NCBI Taxonomy" id="35755"/>
    <lineage>
        <taxon>Bacteria</taxon>
        <taxon>Bacillati</taxon>
        <taxon>Actinomycetota</taxon>
        <taxon>Actinomycetes</taxon>
        <taxon>Mycobacteriales</taxon>
        <taxon>Corynebacteriaceae</taxon>
        <taxon>Corynebacterium</taxon>
    </lineage>
</organism>
<keyword evidence="1" id="KW-0812">Transmembrane</keyword>
<dbReference type="AlphaFoldDB" id="A0AB38VRD5"/>
<dbReference type="SUPFAM" id="SSF53474">
    <property type="entry name" value="alpha/beta-Hydrolases"/>
    <property type="match status" value="1"/>
</dbReference>
<gene>
    <name evidence="2" type="ORF">NCTC949_00674</name>
</gene>
<reference evidence="2 3" key="1">
    <citation type="submission" date="2018-12" db="EMBL/GenBank/DDBJ databases">
        <authorList>
            <consortium name="Pathogen Informatics"/>
        </authorList>
    </citation>
    <scope>NUCLEOTIDE SEQUENCE [LARGE SCALE GENOMIC DNA]</scope>
    <source>
        <strain evidence="2 3">NCTC949</strain>
    </source>
</reference>
<evidence type="ECO:0000313" key="2">
    <source>
        <dbReference type="EMBL" id="VEH05562.1"/>
    </source>
</evidence>
<accession>A0AB38VRD5</accession>
<keyword evidence="1" id="KW-1133">Transmembrane helix</keyword>
<protein>
    <submittedName>
        <fullName evidence="2">Secreted protein</fullName>
    </submittedName>
</protein>
<proteinExistence type="predicted"/>
<dbReference type="InterPro" id="IPR029058">
    <property type="entry name" value="AB_hydrolase_fold"/>
</dbReference>
<sequence length="274" mass="30320">MTKRFYWLILSTVLISILIVIASIIFVFAKDSDLETTHYEGPPQSLSFSNGTNEGKYRLYTAGIDLNKPYGVLIRLHGDGGDTEANLNALAAVARKHNMVLLTPFTPDRETLTWWKQLPTNRLWLQNLLEQRIYTLPHVDTSNMWWSGYSGGAEMLSYSILPNSPELVTGGAVLLGGGGAPGEVNKQVSQHTKETLPLWWVTGKLDNGAVPASGNPQESFDALSAAHNGSNFYRNQGFRNITTEFPDGIDHYSLNQAEIVNRAITQAKAQKNNK</sequence>
<feature type="transmembrane region" description="Helical" evidence="1">
    <location>
        <begin position="6"/>
        <end position="29"/>
    </location>
</feature>
<dbReference type="EMBL" id="LR134377">
    <property type="protein sequence ID" value="VEH05562.1"/>
    <property type="molecule type" value="Genomic_DNA"/>
</dbReference>
<dbReference type="Gene3D" id="3.40.50.1820">
    <property type="entry name" value="alpha/beta hydrolase"/>
    <property type="match status" value="1"/>
</dbReference>
<name>A0AB38VRD5_9CORY</name>
<evidence type="ECO:0000256" key="1">
    <source>
        <dbReference type="SAM" id="Phobius"/>
    </source>
</evidence>
<keyword evidence="1" id="KW-0472">Membrane</keyword>
<dbReference type="Proteomes" id="UP000271380">
    <property type="component" value="Chromosome"/>
</dbReference>
<evidence type="ECO:0000313" key="3">
    <source>
        <dbReference type="Proteomes" id="UP000271380"/>
    </source>
</evidence>